<evidence type="ECO:0000259" key="5">
    <source>
        <dbReference type="PROSITE" id="PS50850"/>
    </source>
</evidence>
<dbReference type="PANTHER" id="PTHR42910:SF1">
    <property type="entry name" value="MAJOR FACILITATOR SUPERFAMILY (MFS) PROFILE DOMAIN-CONTAINING PROTEIN"/>
    <property type="match status" value="1"/>
</dbReference>
<sequence length="403" mass="42443">MSTHKPYILTSRTVFLLALAAGLCVASIYYSQPMLGILSQQFHASVTDTGLIPTLTQTGYALGILFLAPLGDRYDRRVIILLKGLLLAATLLVCSFINTLPMLLVISLAIGLTATVTQDIIPASAALASETRRGRTVGTVMTGLLAGILLSRVVSGFVAEYLGWRTVYAVAAAAVLVITLVLWRILPRFTPGTRLRYPALLLSLGQLWLTWSALRRAALAQGLLSVAFSAFWSTLAMMLSETWHLGSAVAGSFGLAGAAGALAAPIAGSLSDRRGPNHVTRVGSAIVMISFALMFCLPLLSPHGQLAVIVISAVGFDLGIQATLVAHQTIIYSLNPDARSRLNAIMFTVVFIGMSVGAVLGSKALALAGWPGVVTLATLAGAGSLLIRLFTTDDRNRLAEEAS</sequence>
<evidence type="ECO:0000256" key="1">
    <source>
        <dbReference type="ARBA" id="ARBA00022692"/>
    </source>
</evidence>
<reference evidence="6 7" key="1">
    <citation type="submission" date="2020-06" db="EMBL/GenBank/DDBJ databases">
        <title>Genome sequence of Paramixta manurensis strain PD-1.</title>
        <authorList>
            <person name="Lee C.W."/>
            <person name="Kim J."/>
        </authorList>
    </citation>
    <scope>NUCLEOTIDE SEQUENCE [LARGE SCALE GENOMIC DNA]</scope>
    <source>
        <strain evidence="6 7">PD-1</strain>
    </source>
</reference>
<dbReference type="Proteomes" id="UP000505325">
    <property type="component" value="Chromosome"/>
</dbReference>
<feature type="transmembrane region" description="Helical" evidence="4">
    <location>
        <begin position="140"/>
        <end position="159"/>
    </location>
</feature>
<keyword evidence="1 4" id="KW-0812">Transmembrane</keyword>
<proteinExistence type="predicted"/>
<dbReference type="CDD" id="cd17324">
    <property type="entry name" value="MFS_NepI_like"/>
    <property type="match status" value="1"/>
</dbReference>
<keyword evidence="3 4" id="KW-0472">Membrane</keyword>
<dbReference type="EMBL" id="CP054212">
    <property type="protein sequence ID" value="QKJ87534.1"/>
    <property type="molecule type" value="Genomic_DNA"/>
</dbReference>
<dbReference type="PROSITE" id="PS50850">
    <property type="entry name" value="MFS"/>
    <property type="match status" value="1"/>
</dbReference>
<dbReference type="SUPFAM" id="SSF103473">
    <property type="entry name" value="MFS general substrate transporter"/>
    <property type="match status" value="1"/>
</dbReference>
<dbReference type="InterPro" id="IPR036259">
    <property type="entry name" value="MFS_trans_sf"/>
</dbReference>
<evidence type="ECO:0000313" key="6">
    <source>
        <dbReference type="EMBL" id="QKJ87534.1"/>
    </source>
</evidence>
<dbReference type="Gene3D" id="1.20.1250.20">
    <property type="entry name" value="MFS general substrate transporter like domains"/>
    <property type="match status" value="2"/>
</dbReference>
<evidence type="ECO:0000256" key="2">
    <source>
        <dbReference type="ARBA" id="ARBA00022989"/>
    </source>
</evidence>
<feature type="transmembrane region" description="Helical" evidence="4">
    <location>
        <begin position="306"/>
        <end position="330"/>
    </location>
</feature>
<dbReference type="InterPro" id="IPR020846">
    <property type="entry name" value="MFS_dom"/>
</dbReference>
<protein>
    <submittedName>
        <fullName evidence="6">MFS transporter</fullName>
    </submittedName>
</protein>
<feature type="domain" description="Major facilitator superfamily (MFS) profile" evidence="5">
    <location>
        <begin position="10"/>
        <end position="395"/>
    </location>
</feature>
<feature type="transmembrane region" description="Helical" evidence="4">
    <location>
        <begin position="80"/>
        <end position="98"/>
    </location>
</feature>
<feature type="transmembrane region" description="Helical" evidence="4">
    <location>
        <begin position="342"/>
        <end position="361"/>
    </location>
</feature>
<evidence type="ECO:0000256" key="4">
    <source>
        <dbReference type="SAM" id="Phobius"/>
    </source>
</evidence>
<feature type="transmembrane region" description="Helical" evidence="4">
    <location>
        <begin position="104"/>
        <end position="128"/>
    </location>
</feature>
<feature type="transmembrane region" description="Helical" evidence="4">
    <location>
        <begin position="218"/>
        <end position="239"/>
    </location>
</feature>
<feature type="transmembrane region" description="Helical" evidence="4">
    <location>
        <begin position="12"/>
        <end position="30"/>
    </location>
</feature>
<feature type="transmembrane region" description="Helical" evidence="4">
    <location>
        <begin position="367"/>
        <end position="387"/>
    </location>
</feature>
<dbReference type="InterPro" id="IPR011701">
    <property type="entry name" value="MFS"/>
</dbReference>
<feature type="transmembrane region" description="Helical" evidence="4">
    <location>
        <begin position="165"/>
        <end position="186"/>
    </location>
</feature>
<dbReference type="RefSeq" id="WP_173634469.1">
    <property type="nucleotide sequence ID" value="NZ_CP054212.1"/>
</dbReference>
<keyword evidence="7" id="KW-1185">Reference proteome</keyword>
<feature type="transmembrane region" description="Helical" evidence="4">
    <location>
        <begin position="279"/>
        <end position="300"/>
    </location>
</feature>
<dbReference type="Pfam" id="PF07690">
    <property type="entry name" value="MFS_1"/>
    <property type="match status" value="1"/>
</dbReference>
<name>A0A6M8UD47_9GAMM</name>
<evidence type="ECO:0000256" key="3">
    <source>
        <dbReference type="ARBA" id="ARBA00023136"/>
    </source>
</evidence>
<feature type="transmembrane region" description="Helical" evidence="4">
    <location>
        <begin position="50"/>
        <end position="68"/>
    </location>
</feature>
<organism evidence="6 7">
    <name type="scientific">Paramixta manurensis</name>
    <dbReference type="NCBI Taxonomy" id="2740817"/>
    <lineage>
        <taxon>Bacteria</taxon>
        <taxon>Pseudomonadati</taxon>
        <taxon>Pseudomonadota</taxon>
        <taxon>Gammaproteobacteria</taxon>
        <taxon>Enterobacterales</taxon>
        <taxon>Erwiniaceae</taxon>
        <taxon>Paramixta</taxon>
    </lineage>
</organism>
<dbReference type="KEGG" id="pmak:PMPD1_2593"/>
<feature type="transmembrane region" description="Helical" evidence="4">
    <location>
        <begin position="245"/>
        <end position="267"/>
    </location>
</feature>
<gene>
    <name evidence="6" type="ORF">PMPD1_2593</name>
</gene>
<dbReference type="GO" id="GO:0022857">
    <property type="term" value="F:transmembrane transporter activity"/>
    <property type="evidence" value="ECO:0007669"/>
    <property type="project" value="InterPro"/>
</dbReference>
<evidence type="ECO:0000313" key="7">
    <source>
        <dbReference type="Proteomes" id="UP000505325"/>
    </source>
</evidence>
<keyword evidence="2 4" id="KW-1133">Transmembrane helix</keyword>
<dbReference type="PANTHER" id="PTHR42910">
    <property type="entry name" value="TRANSPORTER SCO4007-RELATED"/>
    <property type="match status" value="1"/>
</dbReference>
<accession>A0A6M8UD47</accession>
<dbReference type="AlphaFoldDB" id="A0A6M8UD47"/>